<dbReference type="InterPro" id="IPR003462">
    <property type="entry name" value="ODC_Mu_crystall"/>
</dbReference>
<gene>
    <name evidence="2" type="ORF">FF100_34000</name>
</gene>
<dbReference type="EMBL" id="VDDA01000045">
    <property type="protein sequence ID" value="TNC06702.1"/>
    <property type="molecule type" value="Genomic_DNA"/>
</dbReference>
<dbReference type="FunFam" id="3.40.50.720:FF:000311">
    <property type="entry name" value="Ornithine cyclodeaminase"/>
    <property type="match status" value="1"/>
</dbReference>
<dbReference type="Pfam" id="PF02423">
    <property type="entry name" value="OCD_Mu_crystall"/>
    <property type="match status" value="1"/>
</dbReference>
<dbReference type="OrthoDB" id="9785971at2"/>
<dbReference type="GO" id="GO:0005737">
    <property type="term" value="C:cytoplasm"/>
    <property type="evidence" value="ECO:0007669"/>
    <property type="project" value="TreeGrafter"/>
</dbReference>
<keyword evidence="3" id="KW-1185">Reference proteome</keyword>
<dbReference type="PANTHER" id="PTHR13812:SF19">
    <property type="entry name" value="KETIMINE REDUCTASE MU-CRYSTALLIN"/>
    <property type="match status" value="1"/>
</dbReference>
<dbReference type="PANTHER" id="PTHR13812">
    <property type="entry name" value="KETIMINE REDUCTASE MU-CRYSTALLIN"/>
    <property type="match status" value="1"/>
</dbReference>
<organism evidence="2 3">
    <name type="scientific">Methylobacterium terricola</name>
    <dbReference type="NCBI Taxonomy" id="2583531"/>
    <lineage>
        <taxon>Bacteria</taxon>
        <taxon>Pseudomonadati</taxon>
        <taxon>Pseudomonadota</taxon>
        <taxon>Alphaproteobacteria</taxon>
        <taxon>Hyphomicrobiales</taxon>
        <taxon>Methylobacteriaceae</taxon>
        <taxon>Methylobacterium</taxon>
    </lineage>
</organism>
<comment type="similarity">
    <text evidence="1">Belongs to the ornithine cyclodeaminase/mu-crystallin family.</text>
</comment>
<evidence type="ECO:0000313" key="3">
    <source>
        <dbReference type="Proteomes" id="UP000305267"/>
    </source>
</evidence>
<dbReference type="GO" id="GO:0016491">
    <property type="term" value="F:oxidoreductase activity"/>
    <property type="evidence" value="ECO:0007669"/>
    <property type="project" value="UniProtKB-ARBA"/>
</dbReference>
<evidence type="ECO:0000313" key="2">
    <source>
        <dbReference type="EMBL" id="TNC06702.1"/>
    </source>
</evidence>
<dbReference type="InterPro" id="IPR023401">
    <property type="entry name" value="ODC_N"/>
</dbReference>
<evidence type="ECO:0000256" key="1">
    <source>
        <dbReference type="ARBA" id="ARBA00008903"/>
    </source>
</evidence>
<dbReference type="Gene3D" id="3.40.50.720">
    <property type="entry name" value="NAD(P)-binding Rossmann-like Domain"/>
    <property type="match status" value="1"/>
</dbReference>
<dbReference type="Gene3D" id="3.30.1780.10">
    <property type="entry name" value="ornithine cyclodeaminase, domain 1"/>
    <property type="match status" value="1"/>
</dbReference>
<dbReference type="SUPFAM" id="SSF51735">
    <property type="entry name" value="NAD(P)-binding Rossmann-fold domains"/>
    <property type="match status" value="1"/>
</dbReference>
<sequence>MARRPGWSTGTTRCATASCCDRGPAVLILDAAATHRALAMPRLISALDEAFAAPAVVPPRHTHEIDGAGSIVSLIMPAWADGLYGVKVINIAPGNAERGLPGLHGVYALFDAATGMPLALLDADALTASRTAAASALAARYLARTDAARLLVVGAGRVARLLPAAMAAVRPICEVRIWSRTTASAERLSAEIRAAGLPAQAATDLEAAVREADIVSCATLSTTPLVRGAWLRPGSHLDLIGSFTPRMREADGACFRRGRVFVDTEEAAAKSGDILSALAEGCLTPDRILATLSQLAGDRKPGRGRDDEITVFKGVGTALEDLAAARLVFEACATHAPQESRA</sequence>
<accession>A0A5C4L6P0</accession>
<proteinExistence type="inferred from homology"/>
<dbReference type="AlphaFoldDB" id="A0A5C4L6P0"/>
<comment type="caution">
    <text evidence="2">The sequence shown here is derived from an EMBL/GenBank/DDBJ whole genome shotgun (WGS) entry which is preliminary data.</text>
</comment>
<dbReference type="InterPro" id="IPR036291">
    <property type="entry name" value="NAD(P)-bd_dom_sf"/>
</dbReference>
<dbReference type="NCBIfam" id="NF004793">
    <property type="entry name" value="PRK06141.1"/>
    <property type="match status" value="1"/>
</dbReference>
<protein>
    <submittedName>
        <fullName evidence="2">Ornithine cyclodeaminase family protein</fullName>
    </submittedName>
</protein>
<name>A0A5C4L6P0_9HYPH</name>
<dbReference type="Proteomes" id="UP000305267">
    <property type="component" value="Unassembled WGS sequence"/>
</dbReference>
<dbReference type="PIRSF" id="PIRSF001439">
    <property type="entry name" value="CryM"/>
    <property type="match status" value="1"/>
</dbReference>
<reference evidence="2 3" key="1">
    <citation type="submission" date="2019-06" db="EMBL/GenBank/DDBJ databases">
        <title>Genome of Methylobacterium sp. 17Sr1-39.</title>
        <authorList>
            <person name="Seo T."/>
        </authorList>
    </citation>
    <scope>NUCLEOTIDE SEQUENCE [LARGE SCALE GENOMIC DNA]</scope>
    <source>
        <strain evidence="2 3">17Sr1-39</strain>
    </source>
</reference>
<dbReference type="GO" id="GO:0019752">
    <property type="term" value="P:carboxylic acid metabolic process"/>
    <property type="evidence" value="ECO:0007669"/>
    <property type="project" value="UniProtKB-ARBA"/>
</dbReference>